<evidence type="ECO:0000259" key="1">
    <source>
        <dbReference type="Pfam" id="PF08874"/>
    </source>
</evidence>
<evidence type="ECO:0000313" key="3">
    <source>
        <dbReference type="EMBL" id="MDA3616236.1"/>
    </source>
</evidence>
<dbReference type="Pfam" id="PF08874">
    <property type="entry name" value="DUF1835"/>
    <property type="match status" value="1"/>
</dbReference>
<dbReference type="RefSeq" id="WP_407032566.1">
    <property type="nucleotide sequence ID" value="NZ_JAQGEF010000025.1"/>
</dbReference>
<dbReference type="EMBL" id="JAQGEF010000025">
    <property type="protein sequence ID" value="MDA3616236.1"/>
    <property type="molecule type" value="Genomic_DNA"/>
</dbReference>
<comment type="caution">
    <text evidence="3">The sequence shown here is derived from an EMBL/GenBank/DDBJ whole genome shotgun (WGS) entry which is preliminary data.</text>
</comment>
<gene>
    <name evidence="3" type="ORF">O3P16_15575</name>
</gene>
<organism evidence="3 4">
    <name type="scientific">Polluticaenibacter yanchengensis</name>
    <dbReference type="NCBI Taxonomy" id="3014562"/>
    <lineage>
        <taxon>Bacteria</taxon>
        <taxon>Pseudomonadati</taxon>
        <taxon>Bacteroidota</taxon>
        <taxon>Chitinophagia</taxon>
        <taxon>Chitinophagales</taxon>
        <taxon>Chitinophagaceae</taxon>
        <taxon>Polluticaenibacter</taxon>
    </lineage>
</organism>
<feature type="domain" description="DUF1835" evidence="1">
    <location>
        <begin position="2"/>
        <end position="127"/>
    </location>
</feature>
<feature type="domain" description="DUF3658" evidence="2">
    <location>
        <begin position="160"/>
        <end position="258"/>
    </location>
</feature>
<name>A0ABT4UN07_9BACT</name>
<reference evidence="3 4" key="1">
    <citation type="submission" date="2022-12" db="EMBL/GenBank/DDBJ databases">
        <title>Chitinophagaceae gen. sp. nov., a new member of the family Chitinophagaceae, isolated from soil in a chemical factory.</title>
        <authorList>
            <person name="Ke Z."/>
        </authorList>
    </citation>
    <scope>NUCLEOTIDE SEQUENCE [LARGE SCALE GENOMIC DNA]</scope>
    <source>
        <strain evidence="3 4">LY-5</strain>
    </source>
</reference>
<evidence type="ECO:0000259" key="2">
    <source>
        <dbReference type="Pfam" id="PF12395"/>
    </source>
</evidence>
<sequence>MIHVCFQPADKQVLEQVLTLDESLAGDIKVIADDYAVGPLLYLDTPDGWQMRRNWWTELLQQSGDYNADEALSMVDDKLVVHHIKKALDDNPEEIVWIWAAQNKHDVSGYYWLLSQLGKYEGRVYIIYLNNLPFINDKGGIFYPLWLFEIQPKEFLKAKKLARLVTPAEFEIDTDEWRRVCDAGKIVRLLEGGKKLGQANEDFYDKALSKYVTGDFQKANRVIQSFLSKEKEITGDVFLIWRLKKLIKDNEWEVRGDINLTTRDYDIKNPNLPSLRKKKSDTETDTETE</sequence>
<proteinExistence type="predicted"/>
<evidence type="ECO:0000313" key="4">
    <source>
        <dbReference type="Proteomes" id="UP001210231"/>
    </source>
</evidence>
<dbReference type="InterPro" id="IPR022123">
    <property type="entry name" value="DUF3658"/>
</dbReference>
<dbReference type="InterPro" id="IPR014973">
    <property type="entry name" value="DUF1835"/>
</dbReference>
<dbReference type="Pfam" id="PF12395">
    <property type="entry name" value="DUF3658"/>
    <property type="match status" value="1"/>
</dbReference>
<keyword evidence="4" id="KW-1185">Reference proteome</keyword>
<dbReference type="Proteomes" id="UP001210231">
    <property type="component" value="Unassembled WGS sequence"/>
</dbReference>
<accession>A0ABT4UN07</accession>
<protein>
    <submittedName>
        <fullName evidence="3">DUF1835 domain-containing protein</fullName>
    </submittedName>
</protein>